<keyword evidence="2 4" id="KW-0863">Zinc-finger</keyword>
<dbReference type="PROSITE" id="PS01359">
    <property type="entry name" value="ZF_PHD_1"/>
    <property type="match status" value="1"/>
</dbReference>
<evidence type="ECO:0000259" key="7">
    <source>
        <dbReference type="PROSITE" id="PS50016"/>
    </source>
</evidence>
<evidence type="ECO:0000256" key="1">
    <source>
        <dbReference type="ARBA" id="ARBA00022723"/>
    </source>
</evidence>
<feature type="compositionally biased region" description="Basic residues" evidence="6">
    <location>
        <begin position="179"/>
        <end position="197"/>
    </location>
</feature>
<feature type="coiled-coil region" evidence="5">
    <location>
        <begin position="259"/>
        <end position="289"/>
    </location>
</feature>
<dbReference type="AlphaFoldDB" id="A0A2J6RW29"/>
<proteinExistence type="predicted"/>
<dbReference type="PROSITE" id="PS50016">
    <property type="entry name" value="ZF_PHD_2"/>
    <property type="match status" value="1"/>
</dbReference>
<dbReference type="InterPro" id="IPR011011">
    <property type="entry name" value="Znf_FYVE_PHD"/>
</dbReference>
<dbReference type="Proteomes" id="UP000235786">
    <property type="component" value="Unassembled WGS sequence"/>
</dbReference>
<dbReference type="EMBL" id="KZ613943">
    <property type="protein sequence ID" value="PMD42720.1"/>
    <property type="molecule type" value="Genomic_DNA"/>
</dbReference>
<dbReference type="InterPro" id="IPR019786">
    <property type="entry name" value="Zinc_finger_PHD-type_CS"/>
</dbReference>
<keyword evidence="1" id="KW-0479">Metal-binding</keyword>
<keyword evidence="5" id="KW-0175">Coiled coil</keyword>
<evidence type="ECO:0000256" key="2">
    <source>
        <dbReference type="ARBA" id="ARBA00022771"/>
    </source>
</evidence>
<evidence type="ECO:0000256" key="4">
    <source>
        <dbReference type="PROSITE-ProRule" id="PRU00146"/>
    </source>
</evidence>
<name>A0A2J6RW29_HYAVF</name>
<evidence type="ECO:0000256" key="5">
    <source>
        <dbReference type="SAM" id="Coils"/>
    </source>
</evidence>
<dbReference type="Gene3D" id="3.30.40.10">
    <property type="entry name" value="Zinc/RING finger domain, C3HC4 (zinc finger)"/>
    <property type="match status" value="1"/>
</dbReference>
<gene>
    <name evidence="8" type="ORF">L207DRAFT_581372</name>
</gene>
<feature type="region of interest" description="Disordered" evidence="6">
    <location>
        <begin position="166"/>
        <end position="197"/>
    </location>
</feature>
<accession>A0A2J6RW29</accession>
<keyword evidence="3" id="KW-0862">Zinc</keyword>
<organism evidence="8 9">
    <name type="scientific">Hyaloscypha variabilis (strain UAMH 11265 / GT02V1 / F)</name>
    <name type="common">Meliniomyces variabilis</name>
    <dbReference type="NCBI Taxonomy" id="1149755"/>
    <lineage>
        <taxon>Eukaryota</taxon>
        <taxon>Fungi</taxon>
        <taxon>Dikarya</taxon>
        <taxon>Ascomycota</taxon>
        <taxon>Pezizomycotina</taxon>
        <taxon>Leotiomycetes</taxon>
        <taxon>Helotiales</taxon>
        <taxon>Hyaloscyphaceae</taxon>
        <taxon>Hyaloscypha</taxon>
        <taxon>Hyaloscypha variabilis</taxon>
    </lineage>
</organism>
<evidence type="ECO:0000256" key="3">
    <source>
        <dbReference type="ARBA" id="ARBA00022833"/>
    </source>
</evidence>
<dbReference type="GO" id="GO:0008270">
    <property type="term" value="F:zinc ion binding"/>
    <property type="evidence" value="ECO:0007669"/>
    <property type="project" value="UniProtKB-KW"/>
</dbReference>
<dbReference type="SMART" id="SM00249">
    <property type="entry name" value="PHD"/>
    <property type="match status" value="1"/>
</dbReference>
<evidence type="ECO:0000256" key="6">
    <source>
        <dbReference type="SAM" id="MobiDB-lite"/>
    </source>
</evidence>
<evidence type="ECO:0000313" key="8">
    <source>
        <dbReference type="EMBL" id="PMD42720.1"/>
    </source>
</evidence>
<dbReference type="InterPro" id="IPR019787">
    <property type="entry name" value="Znf_PHD-finger"/>
</dbReference>
<dbReference type="InterPro" id="IPR013083">
    <property type="entry name" value="Znf_RING/FYVE/PHD"/>
</dbReference>
<keyword evidence="9" id="KW-1185">Reference proteome</keyword>
<dbReference type="InterPro" id="IPR001965">
    <property type="entry name" value="Znf_PHD"/>
</dbReference>
<dbReference type="SUPFAM" id="SSF57903">
    <property type="entry name" value="FYVE/PHD zinc finger"/>
    <property type="match status" value="1"/>
</dbReference>
<dbReference type="Pfam" id="PF00628">
    <property type="entry name" value="PHD"/>
    <property type="match status" value="1"/>
</dbReference>
<feature type="domain" description="PHD-type" evidence="7">
    <location>
        <begin position="49"/>
        <end position="97"/>
    </location>
</feature>
<evidence type="ECO:0000313" key="9">
    <source>
        <dbReference type="Proteomes" id="UP000235786"/>
    </source>
</evidence>
<sequence>MDRSYFPHPVTTWGMDVTDLPSDFAFRQMREAESVGWNGGENFFDGKHDDFCFVCGGTMELFECQTCDNCYHASCMSPSLPPSEVPGFWFCPHCVDRELHIPPSSPRSHYFTPVSPQRSLLSPSTPGISATISTESSLKRSVPAIAQSEQPVASGQIQAIPERNVHIQPPPQPVETHSTKRALHRGPRRSYSPPRKKSKYSAFSVDVDKALTVIHKELEKAAHTGRAEGGLQDKIHGLEQQLKLKDGQIQLGIKELEFAKRQRGESNLLEAENRRLKDENAKLVSLVEKKDSELRDWRAKLRSMIGGELD</sequence>
<dbReference type="STRING" id="1149755.A0A2J6RW29"/>
<protein>
    <recommendedName>
        <fullName evidence="7">PHD-type domain-containing protein</fullName>
    </recommendedName>
</protein>
<dbReference type="OrthoDB" id="336088at2759"/>
<reference evidence="8 9" key="1">
    <citation type="submission" date="2016-04" db="EMBL/GenBank/DDBJ databases">
        <title>A degradative enzymes factory behind the ericoid mycorrhizal symbiosis.</title>
        <authorList>
            <consortium name="DOE Joint Genome Institute"/>
            <person name="Martino E."/>
            <person name="Morin E."/>
            <person name="Grelet G."/>
            <person name="Kuo A."/>
            <person name="Kohler A."/>
            <person name="Daghino S."/>
            <person name="Barry K."/>
            <person name="Choi C."/>
            <person name="Cichocki N."/>
            <person name="Clum A."/>
            <person name="Copeland A."/>
            <person name="Hainaut M."/>
            <person name="Haridas S."/>
            <person name="Labutti K."/>
            <person name="Lindquist E."/>
            <person name="Lipzen A."/>
            <person name="Khouja H.-R."/>
            <person name="Murat C."/>
            <person name="Ohm R."/>
            <person name="Olson A."/>
            <person name="Spatafora J."/>
            <person name="Veneault-Fourrey C."/>
            <person name="Henrissat B."/>
            <person name="Grigoriev I."/>
            <person name="Martin F."/>
            <person name="Perotto S."/>
        </authorList>
    </citation>
    <scope>NUCLEOTIDE SEQUENCE [LARGE SCALE GENOMIC DNA]</scope>
    <source>
        <strain evidence="8 9">F</strain>
    </source>
</reference>